<evidence type="ECO:0000313" key="3">
    <source>
        <dbReference type="EMBL" id="LAC25269.1"/>
    </source>
</evidence>
<feature type="region of interest" description="Disordered" evidence="2">
    <location>
        <begin position="309"/>
        <end position="661"/>
    </location>
</feature>
<feature type="compositionally biased region" description="Polar residues" evidence="2">
    <location>
        <begin position="369"/>
        <end position="389"/>
    </location>
</feature>
<feature type="region of interest" description="Disordered" evidence="2">
    <location>
        <begin position="682"/>
        <end position="730"/>
    </location>
</feature>
<feature type="compositionally biased region" description="Pro residues" evidence="2">
    <location>
        <begin position="992"/>
        <end position="1003"/>
    </location>
</feature>
<feature type="region of interest" description="Disordered" evidence="2">
    <location>
        <begin position="889"/>
        <end position="954"/>
    </location>
</feature>
<feature type="compositionally biased region" description="Low complexity" evidence="2">
    <location>
        <begin position="685"/>
        <end position="700"/>
    </location>
</feature>
<feature type="compositionally biased region" description="Polar residues" evidence="2">
    <location>
        <begin position="427"/>
        <end position="439"/>
    </location>
</feature>
<feature type="compositionally biased region" description="Polar residues" evidence="2">
    <location>
        <begin position="457"/>
        <end position="478"/>
    </location>
</feature>
<dbReference type="AlphaFoldDB" id="A0A6A7G4E8"/>
<name>A0A6A7G4E8_9CRUS</name>
<feature type="region of interest" description="Disordered" evidence="2">
    <location>
        <begin position="975"/>
        <end position="1059"/>
    </location>
</feature>
<proteinExistence type="evidence at transcript level"/>
<accession>A0A6A7G4E8</accession>
<feature type="compositionally biased region" description="Polar residues" evidence="2">
    <location>
        <begin position="137"/>
        <end position="147"/>
    </location>
</feature>
<feature type="compositionally biased region" description="Polar residues" evidence="2">
    <location>
        <begin position="324"/>
        <end position="335"/>
    </location>
</feature>
<feature type="compositionally biased region" description="Basic residues" evidence="2">
    <location>
        <begin position="901"/>
        <end position="913"/>
    </location>
</feature>
<evidence type="ECO:0000256" key="1">
    <source>
        <dbReference type="SAM" id="Coils"/>
    </source>
</evidence>
<evidence type="ECO:0000256" key="2">
    <source>
        <dbReference type="SAM" id="MobiDB-lite"/>
    </source>
</evidence>
<feature type="region of interest" description="Disordered" evidence="2">
    <location>
        <begin position="134"/>
        <end position="174"/>
    </location>
</feature>
<sequence>MLLNSTRGGGSIGGVGERGGPSIVAHLKVRVSRLEAVLRDKEVELGRLQASTKASTVNELRIQAHTYYQEVVRLRNQLNISQHATVPIIQSSTGAHAGSTPVAAAAADVNNSNNNASSLLSSDSAHPGRLLHKRSQLRSNKFSSNNMAARDAEEEEEEKLHEEPPSPLRGDGADDHELQKSVMMLHEENNKLREQVITLVNTIQNSTSQGVSNDARDALERVMEKLEEKKRDAAGVDASSSYLQCRMSELQGKEVDWERERASLRELIATLQDDRSFYKQTASKKESEMEALKTEVLTLQKEMVVVRELENSASSGPAAVRPSPRTTNRTLNRPGSGTSTDSASSSSRYSRTQSSVRTTSSIKQPAPQPRSSISKRTATTTIRHATKATSEPRELPPKHPNANPMTSSVTGAPEKSGSSSSGGGTVKRSSATTSNISGSTTKQNMTKKQQQMATSMRLASTTATRATPNSRPNSGSSKTAATGTTARTGTGTTATTTPRSGVGYSHRSSSTVPSRTNTRNVSSSASQHSSSSATRSNTSSATSSKTSSQKATPVTSPSKTRSSIIIDSKTSKSSSLSSNLRKTSSESKSSSHNVSKVSKSSNGSSSHGSPAKPAHKSPSKMPVPNKRPGVKKLPYVAADSSSGSEQSSAAESGRASPQPTSVFSVITEEDAHILVELLRPEPLKSSSDGSSNGSVEAAAAAGGGGDDGARDQLHWDTSTSASGQHTTDDDGWETALAAHRLVNCSAAVKEAENKSTTSAVVDPSVVAATVAFADVTATTAAVTATTTAAVTATSAAVTATTAAVTATTAAVTETTVVEEPATTTAAVVLAADDDDTKFKSDKNASASRSSHDNRRIVESLDELKSLLCSHLHRQQKLNSLLEQEPQLLPQELQARPEGVKRRLSRTTGLRHRRSPDGAEGDQALAEPTHAGPPASATAQPPPSTVATKQSPSKIHRTIVTPTKAAPAPVILASKIPASPGTSQKFPATAPAPVSPPTAPPPPSSSCSSKLPHVTKTPPTLTKLASPSKKPNKSSPKSIKKSTSSDSATSSPGLVRQGTFNLDQSDAFVDRSCMADGGEGDQLGNAGWIIDDDADGDQQALTATLSAHIARLHQLKSLKD</sequence>
<feature type="compositionally biased region" description="Low complexity" evidence="2">
    <location>
        <begin position="479"/>
        <end position="497"/>
    </location>
</feature>
<feature type="coiled-coil region" evidence="1">
    <location>
        <begin position="212"/>
        <end position="302"/>
    </location>
</feature>
<keyword evidence="1" id="KW-0175">Coiled coil</keyword>
<organism evidence="3">
    <name type="scientific">Hirondellea gigas</name>
    <dbReference type="NCBI Taxonomy" id="1518452"/>
    <lineage>
        <taxon>Eukaryota</taxon>
        <taxon>Metazoa</taxon>
        <taxon>Ecdysozoa</taxon>
        <taxon>Arthropoda</taxon>
        <taxon>Crustacea</taxon>
        <taxon>Multicrustacea</taxon>
        <taxon>Malacostraca</taxon>
        <taxon>Eumalacostraca</taxon>
        <taxon>Peracarida</taxon>
        <taxon>Amphipoda</taxon>
        <taxon>Amphilochidea</taxon>
        <taxon>Lysianassida</taxon>
        <taxon>Lysianassidira</taxon>
        <taxon>Lysianassoidea</taxon>
        <taxon>Lysianassidae</taxon>
        <taxon>Hirondellea</taxon>
    </lineage>
</organism>
<feature type="compositionally biased region" description="Low complexity" evidence="2">
    <location>
        <begin position="637"/>
        <end position="656"/>
    </location>
</feature>
<feature type="coiled-coil region" evidence="1">
    <location>
        <begin position="24"/>
        <end position="77"/>
    </location>
</feature>
<feature type="compositionally biased region" description="Low complexity" evidence="2">
    <location>
        <begin position="522"/>
        <end position="609"/>
    </location>
</feature>
<reference evidence="3" key="1">
    <citation type="submission" date="2017-11" db="EMBL/GenBank/DDBJ databases">
        <title>The sensing device of the deep-sea amphipod.</title>
        <authorList>
            <person name="Kobayashi H."/>
            <person name="Nagahama T."/>
            <person name="Arai W."/>
            <person name="Sasagawa Y."/>
            <person name="Umeda M."/>
            <person name="Hayashi T."/>
            <person name="Nikaido I."/>
            <person name="Watanabe H."/>
            <person name="Oguri K."/>
            <person name="Kitazato H."/>
            <person name="Fujioka K."/>
            <person name="Kido Y."/>
            <person name="Takami H."/>
        </authorList>
    </citation>
    <scope>NUCLEOTIDE SEQUENCE</scope>
    <source>
        <tissue evidence="3">Whole body</tissue>
    </source>
</reference>
<feature type="compositionally biased region" description="Low complexity" evidence="2">
    <location>
        <begin position="1025"/>
        <end position="1051"/>
    </location>
</feature>
<feature type="compositionally biased region" description="Low complexity" evidence="2">
    <location>
        <begin position="440"/>
        <end position="454"/>
    </location>
</feature>
<feature type="compositionally biased region" description="Polar residues" evidence="2">
    <location>
        <begin position="506"/>
        <end position="521"/>
    </location>
</feature>
<protein>
    <submittedName>
        <fullName evidence="3">Mucin-5AC-like isoform X3</fullName>
    </submittedName>
</protein>
<feature type="compositionally biased region" description="Polar residues" evidence="2">
    <location>
        <begin position="715"/>
        <end position="725"/>
    </location>
</feature>
<dbReference type="EMBL" id="IACT01006131">
    <property type="protein sequence ID" value="LAC25269.1"/>
    <property type="molecule type" value="mRNA"/>
</dbReference>
<feature type="compositionally biased region" description="Low complexity" evidence="2">
    <location>
        <begin position="336"/>
        <end position="361"/>
    </location>
</feature>